<reference evidence="1" key="2">
    <citation type="journal article" date="2015" name="Data Brief">
        <title>Shoot transcriptome of the giant reed, Arundo donax.</title>
        <authorList>
            <person name="Barrero R.A."/>
            <person name="Guerrero F.D."/>
            <person name="Moolhuijzen P."/>
            <person name="Goolsby J.A."/>
            <person name="Tidwell J."/>
            <person name="Bellgard S.E."/>
            <person name="Bellgard M.I."/>
        </authorList>
    </citation>
    <scope>NUCLEOTIDE SEQUENCE</scope>
    <source>
        <tissue evidence="1">Shoot tissue taken approximately 20 cm above the soil surface</tissue>
    </source>
</reference>
<proteinExistence type="predicted"/>
<dbReference type="AlphaFoldDB" id="A0A0A9FHT1"/>
<sequence length="17" mass="1735">MESLGSRCPKSIACGVP</sequence>
<accession>A0A0A9FHT1</accession>
<dbReference type="EMBL" id="GBRH01185321">
    <property type="protein sequence ID" value="JAE12575.1"/>
    <property type="molecule type" value="Transcribed_RNA"/>
</dbReference>
<organism evidence="1">
    <name type="scientific">Arundo donax</name>
    <name type="common">Giant reed</name>
    <name type="synonym">Donax arundinaceus</name>
    <dbReference type="NCBI Taxonomy" id="35708"/>
    <lineage>
        <taxon>Eukaryota</taxon>
        <taxon>Viridiplantae</taxon>
        <taxon>Streptophyta</taxon>
        <taxon>Embryophyta</taxon>
        <taxon>Tracheophyta</taxon>
        <taxon>Spermatophyta</taxon>
        <taxon>Magnoliopsida</taxon>
        <taxon>Liliopsida</taxon>
        <taxon>Poales</taxon>
        <taxon>Poaceae</taxon>
        <taxon>PACMAD clade</taxon>
        <taxon>Arundinoideae</taxon>
        <taxon>Arundineae</taxon>
        <taxon>Arundo</taxon>
    </lineage>
</organism>
<name>A0A0A9FHT1_ARUDO</name>
<reference evidence="1" key="1">
    <citation type="submission" date="2014-09" db="EMBL/GenBank/DDBJ databases">
        <authorList>
            <person name="Magalhaes I.L.F."/>
            <person name="Oliveira U."/>
            <person name="Santos F.R."/>
            <person name="Vidigal T.H.D.A."/>
            <person name="Brescovit A.D."/>
            <person name="Santos A.J."/>
        </authorList>
    </citation>
    <scope>NUCLEOTIDE SEQUENCE</scope>
    <source>
        <tissue evidence="1">Shoot tissue taken approximately 20 cm above the soil surface</tissue>
    </source>
</reference>
<evidence type="ECO:0000313" key="1">
    <source>
        <dbReference type="EMBL" id="JAE12575.1"/>
    </source>
</evidence>
<protein>
    <submittedName>
        <fullName evidence="1">Uncharacterized protein</fullName>
    </submittedName>
</protein>